<evidence type="ECO:0000256" key="2">
    <source>
        <dbReference type="SAM" id="MobiDB-lite"/>
    </source>
</evidence>
<evidence type="ECO:0000313" key="4">
    <source>
        <dbReference type="EMBL" id="CAG9787876.1"/>
    </source>
</evidence>
<dbReference type="GO" id="GO:0003676">
    <property type="term" value="F:nucleic acid binding"/>
    <property type="evidence" value="ECO:0007669"/>
    <property type="project" value="InterPro"/>
</dbReference>
<evidence type="ECO:0000259" key="3">
    <source>
        <dbReference type="PROSITE" id="PS50158"/>
    </source>
</evidence>
<dbReference type="AlphaFoldDB" id="A0A9N9R1V8"/>
<keyword evidence="1" id="KW-0863">Zinc-finger</keyword>
<dbReference type="SMART" id="SM00343">
    <property type="entry name" value="ZnF_C2HC"/>
    <property type="match status" value="2"/>
</dbReference>
<dbReference type="PROSITE" id="PS50158">
    <property type="entry name" value="ZF_CCHC"/>
    <property type="match status" value="1"/>
</dbReference>
<feature type="region of interest" description="Disordered" evidence="2">
    <location>
        <begin position="156"/>
        <end position="209"/>
    </location>
</feature>
<sequence length="443" mass="47755">MDSVAVVLEVAAKSGNLKGTSIKALKDAATLITKMLGGLYERNVNEDTKLLESRFQSTMTELKCAKTEISRISADNAKLREDVGGLRLVQDELKRARTPASRERRQTTVGEMTIEELQRLIIDQTGTMVSARIEGLARRLPPEESLRPPLEADKRRLQAVGSAKPVAGPSTDAPTTSKGRKLKKKEAKKAKANAQQATQPAPPATSAEEGWVTVTKRGARTKAAATGASLIEVAGDDIEELTEKLLVRMRELIDPEIAEVSRPMKTAAFRISGLDDAVEALDIHEAVSEQGGCQTDTVLVSEIRQSRRGMGTAVVRCPISAAKKLIEGGRKRLLVGWVSVAINILPSKPMRCFRCHELGHVVAKYDRVDRSALCLRCGGPNHKARECTAASHCMVCAAAGAASNHMLGGKSCKPPQRAKRREKTSGPASTTVPESEAMETAKI</sequence>
<name>A0A9N9R1V8_9NEOP</name>
<feature type="region of interest" description="Disordered" evidence="2">
    <location>
        <begin position="406"/>
        <end position="443"/>
    </location>
</feature>
<dbReference type="SUPFAM" id="SSF57756">
    <property type="entry name" value="Retrovirus zinc finger-like domains"/>
    <property type="match status" value="1"/>
</dbReference>
<protein>
    <recommendedName>
        <fullName evidence="3">CCHC-type domain-containing protein</fullName>
    </recommendedName>
</protein>
<keyword evidence="5" id="KW-1185">Reference proteome</keyword>
<dbReference type="OrthoDB" id="427960at2759"/>
<gene>
    <name evidence="4" type="ORF">DIATSA_LOCUS5724</name>
</gene>
<reference evidence="4" key="2">
    <citation type="submission" date="2022-10" db="EMBL/GenBank/DDBJ databases">
        <authorList>
            <consortium name="ENA_rothamsted_submissions"/>
            <consortium name="culmorum"/>
            <person name="King R."/>
        </authorList>
    </citation>
    <scope>NUCLEOTIDE SEQUENCE</scope>
</reference>
<dbReference type="Proteomes" id="UP001153714">
    <property type="component" value="Chromosome 18"/>
</dbReference>
<dbReference type="Gene3D" id="4.10.60.10">
    <property type="entry name" value="Zinc finger, CCHC-type"/>
    <property type="match status" value="1"/>
</dbReference>
<feature type="compositionally biased region" description="Basic residues" evidence="2">
    <location>
        <begin position="178"/>
        <end position="191"/>
    </location>
</feature>
<accession>A0A9N9R1V8</accession>
<dbReference type="InterPro" id="IPR001878">
    <property type="entry name" value="Znf_CCHC"/>
</dbReference>
<proteinExistence type="predicted"/>
<dbReference type="EMBL" id="OU893349">
    <property type="protein sequence ID" value="CAG9787876.1"/>
    <property type="molecule type" value="Genomic_DNA"/>
</dbReference>
<feature type="domain" description="CCHC-type" evidence="3">
    <location>
        <begin position="374"/>
        <end position="387"/>
    </location>
</feature>
<reference evidence="4" key="1">
    <citation type="submission" date="2021-12" db="EMBL/GenBank/DDBJ databases">
        <authorList>
            <person name="King R."/>
        </authorList>
    </citation>
    <scope>NUCLEOTIDE SEQUENCE</scope>
</reference>
<dbReference type="InterPro" id="IPR036875">
    <property type="entry name" value="Znf_CCHC_sf"/>
</dbReference>
<evidence type="ECO:0000313" key="5">
    <source>
        <dbReference type="Proteomes" id="UP001153714"/>
    </source>
</evidence>
<keyword evidence="1" id="KW-0479">Metal-binding</keyword>
<evidence type="ECO:0000256" key="1">
    <source>
        <dbReference type="PROSITE-ProRule" id="PRU00047"/>
    </source>
</evidence>
<dbReference type="GO" id="GO:0008270">
    <property type="term" value="F:zinc ion binding"/>
    <property type="evidence" value="ECO:0007669"/>
    <property type="project" value="UniProtKB-KW"/>
</dbReference>
<organism evidence="4 5">
    <name type="scientific">Diatraea saccharalis</name>
    <name type="common">sugarcane borer</name>
    <dbReference type="NCBI Taxonomy" id="40085"/>
    <lineage>
        <taxon>Eukaryota</taxon>
        <taxon>Metazoa</taxon>
        <taxon>Ecdysozoa</taxon>
        <taxon>Arthropoda</taxon>
        <taxon>Hexapoda</taxon>
        <taxon>Insecta</taxon>
        <taxon>Pterygota</taxon>
        <taxon>Neoptera</taxon>
        <taxon>Endopterygota</taxon>
        <taxon>Lepidoptera</taxon>
        <taxon>Glossata</taxon>
        <taxon>Ditrysia</taxon>
        <taxon>Pyraloidea</taxon>
        <taxon>Crambidae</taxon>
        <taxon>Crambinae</taxon>
        <taxon>Diatraea</taxon>
    </lineage>
</organism>
<keyword evidence="1" id="KW-0862">Zinc</keyword>